<proteinExistence type="predicted"/>
<dbReference type="AlphaFoldDB" id="A0AAV9X7C3"/>
<feature type="region of interest" description="Disordered" evidence="1">
    <location>
        <begin position="182"/>
        <end position="214"/>
    </location>
</feature>
<keyword evidence="2" id="KW-0812">Transmembrane</keyword>
<dbReference type="EMBL" id="JAVHJO010000009">
    <property type="protein sequence ID" value="KAK6537501.1"/>
    <property type="molecule type" value="Genomic_DNA"/>
</dbReference>
<feature type="compositionally biased region" description="Polar residues" evidence="1">
    <location>
        <begin position="35"/>
        <end position="44"/>
    </location>
</feature>
<gene>
    <name evidence="3" type="ORF">TWF694_011686</name>
</gene>
<name>A0AAV9X7C3_9PEZI</name>
<evidence type="ECO:0000313" key="3">
    <source>
        <dbReference type="EMBL" id="KAK6537501.1"/>
    </source>
</evidence>
<comment type="caution">
    <text evidence="3">The sequence shown here is derived from an EMBL/GenBank/DDBJ whole genome shotgun (WGS) entry which is preliminary data.</text>
</comment>
<reference evidence="3 4" key="1">
    <citation type="submission" date="2019-10" db="EMBL/GenBank/DDBJ databases">
        <authorList>
            <person name="Palmer J.M."/>
        </authorList>
    </citation>
    <scope>NUCLEOTIDE SEQUENCE [LARGE SCALE GENOMIC DNA]</scope>
    <source>
        <strain evidence="3 4">TWF694</strain>
    </source>
</reference>
<evidence type="ECO:0000313" key="4">
    <source>
        <dbReference type="Proteomes" id="UP001365542"/>
    </source>
</evidence>
<organism evidence="3 4">
    <name type="scientific">Orbilia ellipsospora</name>
    <dbReference type="NCBI Taxonomy" id="2528407"/>
    <lineage>
        <taxon>Eukaryota</taxon>
        <taxon>Fungi</taxon>
        <taxon>Dikarya</taxon>
        <taxon>Ascomycota</taxon>
        <taxon>Pezizomycotina</taxon>
        <taxon>Orbiliomycetes</taxon>
        <taxon>Orbiliales</taxon>
        <taxon>Orbiliaceae</taxon>
        <taxon>Orbilia</taxon>
    </lineage>
</organism>
<feature type="transmembrane region" description="Helical" evidence="2">
    <location>
        <begin position="80"/>
        <end position="100"/>
    </location>
</feature>
<evidence type="ECO:0000256" key="2">
    <source>
        <dbReference type="SAM" id="Phobius"/>
    </source>
</evidence>
<keyword evidence="2" id="KW-1133">Transmembrane helix</keyword>
<accession>A0AAV9X7C3</accession>
<keyword evidence="4" id="KW-1185">Reference proteome</keyword>
<keyword evidence="2" id="KW-0472">Membrane</keyword>
<feature type="region of interest" description="Disordered" evidence="1">
    <location>
        <begin position="26"/>
        <end position="50"/>
    </location>
</feature>
<feature type="transmembrane region" description="Helical" evidence="2">
    <location>
        <begin position="106"/>
        <end position="129"/>
    </location>
</feature>
<dbReference type="Proteomes" id="UP001365542">
    <property type="component" value="Unassembled WGS sequence"/>
</dbReference>
<sequence>MASNQSSPSPPRATRTNSLTSLAASIAAELPTRKPPTQYTQRPSRLTKNHPKLTVKTRNIPVSSVSELPKSRILPTIRNISIFSTLGAACIIACIALVLLKRVSFWVTLAASFCGVIGAALFIEVALLVSARFNCRILDEECTIADMVHAEESRHRKGLSWDLRGIGRKRDDEEKGNVIVENRRNSTTNQSLKSGPPSALSISDSAEKEPVEDEIDEKDVTIGVAIQRPAPIATTLPVNRV</sequence>
<evidence type="ECO:0000256" key="1">
    <source>
        <dbReference type="SAM" id="MobiDB-lite"/>
    </source>
</evidence>
<protein>
    <submittedName>
        <fullName evidence="3">Uncharacterized protein</fullName>
    </submittedName>
</protein>